<dbReference type="Proteomes" id="UP000530660">
    <property type="component" value="Unassembled WGS sequence"/>
</dbReference>
<dbReference type="AlphaFoldDB" id="A0A7J7IJV3"/>
<evidence type="ECO:0000256" key="1">
    <source>
        <dbReference type="SAM" id="MobiDB-lite"/>
    </source>
</evidence>
<name>A0A7J7IJV3_9RHOD</name>
<accession>A0A7J7IJV3</accession>
<comment type="caution">
    <text evidence="2">The sequence shown here is derived from an EMBL/GenBank/DDBJ whole genome shotgun (WGS) entry which is preliminary data.</text>
</comment>
<proteinExistence type="predicted"/>
<dbReference type="EMBL" id="VWRR01000010">
    <property type="protein sequence ID" value="KAF6002581.1"/>
    <property type="molecule type" value="Genomic_DNA"/>
</dbReference>
<feature type="compositionally biased region" description="Low complexity" evidence="1">
    <location>
        <begin position="161"/>
        <end position="172"/>
    </location>
</feature>
<protein>
    <submittedName>
        <fullName evidence="2">Uncharacterized protein</fullName>
    </submittedName>
</protein>
<evidence type="ECO:0000313" key="2">
    <source>
        <dbReference type="EMBL" id="KAF6002581.1"/>
    </source>
</evidence>
<organism evidence="2 3">
    <name type="scientific">Cyanidiococcus yangmingshanensis</name>
    <dbReference type="NCBI Taxonomy" id="2690220"/>
    <lineage>
        <taxon>Eukaryota</taxon>
        <taxon>Rhodophyta</taxon>
        <taxon>Bangiophyceae</taxon>
        <taxon>Cyanidiales</taxon>
        <taxon>Cyanidiaceae</taxon>
        <taxon>Cyanidiococcus</taxon>
    </lineage>
</organism>
<keyword evidence="3" id="KW-1185">Reference proteome</keyword>
<dbReference type="OrthoDB" id="10641914at2759"/>
<feature type="compositionally biased region" description="Basic and acidic residues" evidence="1">
    <location>
        <begin position="139"/>
        <end position="148"/>
    </location>
</feature>
<gene>
    <name evidence="2" type="ORF">F1559_004508</name>
</gene>
<sequence>MTVVNKDTSFIDALGPRPQALFRIRKVPLPAWACVFDTSACRRDVSQLHQELEADGWNVRLLLGAEVIPRESGAYRPGDREKWVEVLEQCLGASGAAAARGKRKVGSGREATAAPDAAGNDIHKVPGADSGSRSLEPTPDGKIRKNNEEGPADTTACSVETGLTAAGSAASHTHTDDRSPKEPSAPNPRGTASEVNGQTRAEGADSDHARALVSASERHMADSMTVSMDGQGTQVADDATRYDQENVGRPQSNGIGLSANHASAADRTRNVERDTRQPWRLLHQSIDEATKREMLARYAPIGVDLQDLTWGAFVHRSKHSSPLTN</sequence>
<feature type="compositionally biased region" description="Basic and acidic residues" evidence="1">
    <location>
        <begin position="264"/>
        <end position="275"/>
    </location>
</feature>
<evidence type="ECO:0000313" key="3">
    <source>
        <dbReference type="Proteomes" id="UP000530660"/>
    </source>
</evidence>
<feature type="region of interest" description="Disordered" evidence="1">
    <location>
        <begin position="248"/>
        <end position="275"/>
    </location>
</feature>
<feature type="region of interest" description="Disordered" evidence="1">
    <location>
        <begin position="102"/>
        <end position="207"/>
    </location>
</feature>
<reference evidence="2 3" key="1">
    <citation type="journal article" date="2020" name="J. Phycol.">
        <title>Comparative genome analysis reveals Cyanidiococcus gen. nov., a new extremophilic red algal genus sister to Cyanidioschyzon (Cyanidioschyzonaceae, Rhodophyta).</title>
        <authorList>
            <person name="Liu S.-L."/>
            <person name="Chiang Y.-R."/>
            <person name="Yoon H.S."/>
            <person name="Fu H.-Y."/>
        </authorList>
    </citation>
    <scope>NUCLEOTIDE SEQUENCE [LARGE SCALE GENOMIC DNA]</scope>
    <source>
        <strain evidence="2 3">THAL066</strain>
    </source>
</reference>